<evidence type="ECO:0008006" key="3">
    <source>
        <dbReference type="Google" id="ProtNLM"/>
    </source>
</evidence>
<gene>
    <name evidence="1" type="ORF">Pph01_27630</name>
</gene>
<evidence type="ECO:0000313" key="1">
    <source>
        <dbReference type="EMBL" id="GII37760.1"/>
    </source>
</evidence>
<keyword evidence="2" id="KW-1185">Reference proteome</keyword>
<comment type="caution">
    <text evidence="1">The sequence shown here is derived from an EMBL/GenBank/DDBJ whole genome shotgun (WGS) entry which is preliminary data.</text>
</comment>
<reference evidence="1 2" key="1">
    <citation type="submission" date="2021-01" db="EMBL/GenBank/DDBJ databases">
        <title>Whole genome shotgun sequence of Planotetraspora phitsanulokensis NBRC 104273.</title>
        <authorList>
            <person name="Komaki H."/>
            <person name="Tamura T."/>
        </authorList>
    </citation>
    <scope>NUCLEOTIDE SEQUENCE [LARGE SCALE GENOMIC DNA]</scope>
    <source>
        <strain evidence="1 2">NBRC 104273</strain>
    </source>
</reference>
<dbReference type="Proteomes" id="UP000622547">
    <property type="component" value="Unassembled WGS sequence"/>
</dbReference>
<organism evidence="1 2">
    <name type="scientific">Planotetraspora phitsanulokensis</name>
    <dbReference type="NCBI Taxonomy" id="575192"/>
    <lineage>
        <taxon>Bacteria</taxon>
        <taxon>Bacillati</taxon>
        <taxon>Actinomycetota</taxon>
        <taxon>Actinomycetes</taxon>
        <taxon>Streptosporangiales</taxon>
        <taxon>Streptosporangiaceae</taxon>
        <taxon>Planotetraspora</taxon>
    </lineage>
</organism>
<name>A0A8J3XE64_9ACTN</name>
<dbReference type="InterPro" id="IPR008972">
    <property type="entry name" value="Cupredoxin"/>
</dbReference>
<proteinExistence type="predicted"/>
<dbReference type="AlphaFoldDB" id="A0A8J3XE64"/>
<dbReference type="SUPFAM" id="SSF49503">
    <property type="entry name" value="Cupredoxins"/>
    <property type="match status" value="1"/>
</dbReference>
<dbReference type="EMBL" id="BOOP01000009">
    <property type="protein sequence ID" value="GII37760.1"/>
    <property type="molecule type" value="Genomic_DNA"/>
</dbReference>
<accession>A0A8J3XE64</accession>
<evidence type="ECO:0000313" key="2">
    <source>
        <dbReference type="Proteomes" id="UP000622547"/>
    </source>
</evidence>
<protein>
    <recommendedName>
        <fullName evidence="3">EfeO-type cupredoxin-like domain-containing protein</fullName>
    </recommendedName>
</protein>
<dbReference type="RefSeq" id="WP_204073422.1">
    <property type="nucleotide sequence ID" value="NZ_BAABHI010000027.1"/>
</dbReference>
<sequence>MLITMTVAMSGILAVTGCAVGEVDQAPTQQRTRAVTSSPLPAAPSDEMAAGSLVSITGEGPVPRQLIAGTGETISWRNDTAKTISVRLIDGSKPSGDIPPGGAYTHIFDTAGSYAYRIGKSDDPAGVVEIMPQSDQVPVPVSTP</sequence>
<dbReference type="Gene3D" id="2.60.40.420">
    <property type="entry name" value="Cupredoxins - blue copper proteins"/>
    <property type="match status" value="1"/>
</dbReference>